<sequence length="109" mass="13155">MAHVNIKLHYHGRKPKYPMHKVFWGLHIQEKEGIGYWFCDHDRQWHTHEEVSTMMEQGIKFNFSNYDHGVNCIRKLKRFLRKNPELKGLTFFMSHNYMGYSATVTARIK</sequence>
<accession>A0A023MH09</accession>
<dbReference type="KEGG" id="vg:19486748"/>
<proteinExistence type="predicted"/>
<name>A0A023MH09_9CAUD</name>
<evidence type="ECO:0000313" key="2">
    <source>
        <dbReference type="Proteomes" id="UP000026907"/>
    </source>
</evidence>
<keyword evidence="2" id="KW-1185">Reference proteome</keyword>
<dbReference type="Proteomes" id="UP000026907">
    <property type="component" value="Segment"/>
</dbReference>
<dbReference type="EMBL" id="KJ190158">
    <property type="protein sequence ID" value="AHN83611.1"/>
    <property type="molecule type" value="Genomic_DNA"/>
</dbReference>
<reference evidence="1 2" key="1">
    <citation type="journal article" date="2014" name="Genome Announc.">
        <title>Complete Genome Sequences of Two Escherichia coli O157:H7 Phages Effective in Limiting Contamination of Food Products.</title>
        <authorList>
            <person name="Hong Y."/>
            <person name="Pan Y."/>
            <person name="Harman N.J."/>
            <person name="Ebner P.D."/>
        </authorList>
    </citation>
    <scope>NUCLEOTIDE SEQUENCE [LARGE SCALE GENOMIC DNA]</scope>
</reference>
<dbReference type="GeneID" id="19486748"/>
<dbReference type="RefSeq" id="YP_009030932.1">
    <property type="nucleotide sequence ID" value="NC_024134.1"/>
</dbReference>
<evidence type="ECO:0000313" key="1">
    <source>
        <dbReference type="EMBL" id="AHN83611.1"/>
    </source>
</evidence>
<protein>
    <submittedName>
        <fullName evidence="1">Uncharacterized protein</fullName>
    </submittedName>
</protein>
<organism evidence="1 2">
    <name type="scientific">Escherichia phage FFH2</name>
    <dbReference type="NCBI Taxonomy" id="1446490"/>
    <lineage>
        <taxon>Viruses</taxon>
        <taxon>Duplodnaviria</taxon>
        <taxon>Heunggongvirae</taxon>
        <taxon>Uroviricota</taxon>
        <taxon>Caudoviricetes</taxon>
        <taxon>Vequintavirinae</taxon>
        <taxon>Vequintavirus</taxon>
        <taxon>Vequintavirus PDX</taxon>
        <taxon>Vequintavirus FFH2</taxon>
    </lineage>
</organism>